<evidence type="ECO:0000256" key="1">
    <source>
        <dbReference type="SAM" id="Phobius"/>
    </source>
</evidence>
<keyword evidence="1" id="KW-0472">Membrane</keyword>
<reference evidence="2 3" key="1">
    <citation type="submission" date="2018-06" db="EMBL/GenBank/DDBJ databases">
        <title>Genomic Encyclopedia of Type Strains, Phase IV (KMG-IV): sequencing the most valuable type-strain genomes for metagenomic binning, comparative biology and taxonomic classification.</title>
        <authorList>
            <person name="Goeker M."/>
        </authorList>
    </citation>
    <scope>NUCLEOTIDE SEQUENCE [LARGE SCALE GENOMIC DNA]</scope>
    <source>
        <strain evidence="2 3">DSM 24032</strain>
    </source>
</reference>
<feature type="transmembrane region" description="Helical" evidence="1">
    <location>
        <begin position="9"/>
        <end position="29"/>
    </location>
</feature>
<protein>
    <recommendedName>
        <fullName evidence="4">Vitamin K epoxide reductase family protein</fullName>
    </recommendedName>
</protein>
<evidence type="ECO:0000313" key="3">
    <source>
        <dbReference type="Proteomes" id="UP000253083"/>
    </source>
</evidence>
<dbReference type="AlphaFoldDB" id="A0A395JGN8"/>
<dbReference type="EMBL" id="QNRT01000022">
    <property type="protein sequence ID" value="RBP44832.1"/>
    <property type="molecule type" value="Genomic_DNA"/>
</dbReference>
<name>A0A395JGN8_9GAMM</name>
<feature type="transmembrane region" description="Helical" evidence="1">
    <location>
        <begin position="54"/>
        <end position="73"/>
    </location>
</feature>
<sequence>MNLYNKKTLAVFLALSFITVGILVSYLGYINYLNPGEVHCGVTKSSGASCGTKFGFVMTVVFVIEALGLNYIWSKFQGY</sequence>
<dbReference type="RefSeq" id="WP_113956073.1">
    <property type="nucleotide sequence ID" value="NZ_QNRT01000022.1"/>
</dbReference>
<evidence type="ECO:0008006" key="4">
    <source>
        <dbReference type="Google" id="ProtNLM"/>
    </source>
</evidence>
<keyword evidence="1" id="KW-0812">Transmembrane</keyword>
<organism evidence="2 3">
    <name type="scientific">Arenicella xantha</name>
    <dbReference type="NCBI Taxonomy" id="644221"/>
    <lineage>
        <taxon>Bacteria</taxon>
        <taxon>Pseudomonadati</taxon>
        <taxon>Pseudomonadota</taxon>
        <taxon>Gammaproteobacteria</taxon>
        <taxon>Arenicellales</taxon>
        <taxon>Arenicellaceae</taxon>
        <taxon>Arenicella</taxon>
    </lineage>
</organism>
<evidence type="ECO:0000313" key="2">
    <source>
        <dbReference type="EMBL" id="RBP44832.1"/>
    </source>
</evidence>
<accession>A0A395JGN8</accession>
<proteinExistence type="predicted"/>
<dbReference type="InParanoid" id="A0A395JGN8"/>
<keyword evidence="3" id="KW-1185">Reference proteome</keyword>
<gene>
    <name evidence="2" type="ORF">DFR28_1222</name>
</gene>
<dbReference type="Proteomes" id="UP000253083">
    <property type="component" value="Unassembled WGS sequence"/>
</dbReference>
<comment type="caution">
    <text evidence="2">The sequence shown here is derived from an EMBL/GenBank/DDBJ whole genome shotgun (WGS) entry which is preliminary data.</text>
</comment>
<keyword evidence="1" id="KW-1133">Transmembrane helix</keyword>